<name>A0A8T0DRT5_9TREM</name>
<dbReference type="EMBL" id="JTDF01001018">
    <property type="protein sequence ID" value="KAF8570619.1"/>
    <property type="molecule type" value="Genomic_DNA"/>
</dbReference>
<reference evidence="2 3" key="1">
    <citation type="submission" date="2019-07" db="EMBL/GenBank/DDBJ databases">
        <title>Annotation for the trematode Paragonimus westermani.</title>
        <authorList>
            <person name="Choi Y.-J."/>
        </authorList>
    </citation>
    <scope>NUCLEOTIDE SEQUENCE [LARGE SCALE GENOMIC DNA]</scope>
    <source>
        <strain evidence="2">180907_Pwestermani</strain>
    </source>
</reference>
<accession>A0A8T0DRT5</accession>
<feature type="compositionally biased region" description="Polar residues" evidence="1">
    <location>
        <begin position="66"/>
        <end position="76"/>
    </location>
</feature>
<sequence>MIGRSSIRMTQQFNSQGHFGYFLYLKYFSIFRHNLDTSSLPGPVGVPPSSCHLSSYCSGNLGIMTPQSSHISSSPLQQPMSPYPPNQQQQQQQQVPPLNPSLQPLILPPQN</sequence>
<gene>
    <name evidence="2" type="ORF">P879_06961</name>
</gene>
<keyword evidence="3" id="KW-1185">Reference proteome</keyword>
<protein>
    <submittedName>
        <fullName evidence="2">Uncharacterized protein</fullName>
    </submittedName>
</protein>
<evidence type="ECO:0000313" key="3">
    <source>
        <dbReference type="Proteomes" id="UP000699462"/>
    </source>
</evidence>
<proteinExistence type="predicted"/>
<dbReference type="AlphaFoldDB" id="A0A8T0DRT5"/>
<evidence type="ECO:0000313" key="2">
    <source>
        <dbReference type="EMBL" id="KAF8570619.1"/>
    </source>
</evidence>
<evidence type="ECO:0000256" key="1">
    <source>
        <dbReference type="SAM" id="MobiDB-lite"/>
    </source>
</evidence>
<comment type="caution">
    <text evidence="2">The sequence shown here is derived from an EMBL/GenBank/DDBJ whole genome shotgun (WGS) entry which is preliminary data.</text>
</comment>
<feature type="region of interest" description="Disordered" evidence="1">
    <location>
        <begin position="66"/>
        <end position="111"/>
    </location>
</feature>
<organism evidence="2 3">
    <name type="scientific">Paragonimus westermani</name>
    <dbReference type="NCBI Taxonomy" id="34504"/>
    <lineage>
        <taxon>Eukaryota</taxon>
        <taxon>Metazoa</taxon>
        <taxon>Spiralia</taxon>
        <taxon>Lophotrochozoa</taxon>
        <taxon>Platyhelminthes</taxon>
        <taxon>Trematoda</taxon>
        <taxon>Digenea</taxon>
        <taxon>Plagiorchiida</taxon>
        <taxon>Troglotremata</taxon>
        <taxon>Troglotrematidae</taxon>
        <taxon>Paragonimus</taxon>
    </lineage>
</organism>
<dbReference type="Proteomes" id="UP000699462">
    <property type="component" value="Unassembled WGS sequence"/>
</dbReference>
<feature type="compositionally biased region" description="Low complexity" evidence="1">
    <location>
        <begin position="86"/>
        <end position="104"/>
    </location>
</feature>